<feature type="non-terminal residue" evidence="2">
    <location>
        <position position="200"/>
    </location>
</feature>
<organism evidence="2">
    <name type="scientific">marine sediment metagenome</name>
    <dbReference type="NCBI Taxonomy" id="412755"/>
    <lineage>
        <taxon>unclassified sequences</taxon>
        <taxon>metagenomes</taxon>
        <taxon>ecological metagenomes</taxon>
    </lineage>
</organism>
<dbReference type="Pfam" id="PF12654">
    <property type="entry name" value="DUF3786"/>
    <property type="match status" value="1"/>
</dbReference>
<gene>
    <name evidence="2" type="ORF">S03H2_57814</name>
</gene>
<accession>X1KQ93</accession>
<sequence>MNNSPLSLPNQKNYEYGYKLAYKLACEQLAKVNDVAQQCLKSGARYLVVDSRKVIIIEYLNQWYQIALPDIEISLMDSEEEVPIRDRILILHYLISAKGIPITNKLTAFKELPEGANYFPTFSKRAIEPLIDHFGKQPHLLIDAAGKLGGHKVDYGDVAVTINAFSRVPITLVLWRGDEEFDPGGNILFDATIPDYLSTY</sequence>
<feature type="domain" description="DUF3786" evidence="1">
    <location>
        <begin position="41"/>
        <end position="199"/>
    </location>
</feature>
<dbReference type="InterPro" id="IPR024264">
    <property type="entry name" value="DUF3786"/>
</dbReference>
<proteinExistence type="predicted"/>
<dbReference type="AlphaFoldDB" id="X1KQ93"/>
<comment type="caution">
    <text evidence="2">The sequence shown here is derived from an EMBL/GenBank/DDBJ whole genome shotgun (WGS) entry which is preliminary data.</text>
</comment>
<evidence type="ECO:0000259" key="1">
    <source>
        <dbReference type="Pfam" id="PF12654"/>
    </source>
</evidence>
<protein>
    <recommendedName>
        <fullName evidence="1">DUF3786 domain-containing protein</fullName>
    </recommendedName>
</protein>
<dbReference type="EMBL" id="BARU01037071">
    <property type="protein sequence ID" value="GAH84178.1"/>
    <property type="molecule type" value="Genomic_DNA"/>
</dbReference>
<evidence type="ECO:0000313" key="2">
    <source>
        <dbReference type="EMBL" id="GAH84178.1"/>
    </source>
</evidence>
<name>X1KQ93_9ZZZZ</name>
<reference evidence="2" key="1">
    <citation type="journal article" date="2014" name="Front. Microbiol.">
        <title>High frequency of phylogenetically diverse reductive dehalogenase-homologous genes in deep subseafloor sedimentary metagenomes.</title>
        <authorList>
            <person name="Kawai M."/>
            <person name="Futagami T."/>
            <person name="Toyoda A."/>
            <person name="Takaki Y."/>
            <person name="Nishi S."/>
            <person name="Hori S."/>
            <person name="Arai W."/>
            <person name="Tsubouchi T."/>
            <person name="Morono Y."/>
            <person name="Uchiyama I."/>
            <person name="Ito T."/>
            <person name="Fujiyama A."/>
            <person name="Inagaki F."/>
            <person name="Takami H."/>
        </authorList>
    </citation>
    <scope>NUCLEOTIDE SEQUENCE</scope>
    <source>
        <strain evidence="2">Expedition CK06-06</strain>
    </source>
</reference>